<accession>C5D0D6</accession>
<feature type="binding site" description="covalent" evidence="6">
    <location>
        <position position="71"/>
    </location>
    <ligand>
        <name>heme c</name>
        <dbReference type="ChEBI" id="CHEBI:61717"/>
    </ligand>
</feature>
<dbReference type="eggNOG" id="COG4654">
    <property type="taxonomic scope" value="Bacteria"/>
</dbReference>
<keyword evidence="5 6" id="KW-0408">Iron</keyword>
<dbReference type="InterPro" id="IPR009056">
    <property type="entry name" value="Cyt_c-like_dom"/>
</dbReference>
<evidence type="ECO:0000256" key="1">
    <source>
        <dbReference type="ARBA" id="ARBA00022448"/>
    </source>
</evidence>
<evidence type="ECO:0000256" key="4">
    <source>
        <dbReference type="ARBA" id="ARBA00022982"/>
    </source>
</evidence>
<feature type="domain" description="Cytochrome c" evidence="7">
    <location>
        <begin position="10"/>
        <end position="93"/>
    </location>
</feature>
<dbReference type="SUPFAM" id="SSF46626">
    <property type="entry name" value="Cytochrome c"/>
    <property type="match status" value="1"/>
</dbReference>
<reference evidence="8" key="1">
    <citation type="submission" date="2009-06" db="EMBL/GenBank/DDBJ databases">
        <title>Complete sequence of chromosome 2 of Variovorax paradoxus S110.</title>
        <authorList>
            <consortium name="US DOE Joint Genome Institute"/>
            <person name="Lucas S."/>
            <person name="Copeland A."/>
            <person name="Lapidus A."/>
            <person name="Glavina del Rio T."/>
            <person name="Tice H."/>
            <person name="Bruce D."/>
            <person name="Goodwin L."/>
            <person name="Pitluck S."/>
            <person name="Chertkov O."/>
            <person name="Brettin T."/>
            <person name="Detter J.C."/>
            <person name="Han C."/>
            <person name="Larimer F."/>
            <person name="Land M."/>
            <person name="Hauser L."/>
            <person name="Kyrpides N."/>
            <person name="Ovchinnikova G."/>
            <person name="Orwin P."/>
            <person name="Leadbetter J.R."/>
            <person name="Spain J.C."/>
            <person name="Han J.I."/>
        </authorList>
    </citation>
    <scope>NUCLEOTIDE SEQUENCE</scope>
    <source>
        <strain evidence="8">S110</strain>
    </source>
</reference>
<proteinExistence type="predicted"/>
<evidence type="ECO:0000256" key="6">
    <source>
        <dbReference type="PIRSR" id="PIRSR602324-1"/>
    </source>
</evidence>
<dbReference type="InterPro" id="IPR036909">
    <property type="entry name" value="Cyt_c-like_dom_sf"/>
</dbReference>
<dbReference type="PRINTS" id="PR00606">
    <property type="entry name" value="CYTCHROMECID"/>
</dbReference>
<dbReference type="AlphaFoldDB" id="C5D0D6"/>
<keyword evidence="4" id="KW-0249">Electron transport</keyword>
<protein>
    <submittedName>
        <fullName evidence="8">Cytochrome c class I</fullName>
    </submittedName>
</protein>
<dbReference type="GO" id="GO:0009055">
    <property type="term" value="F:electron transfer activity"/>
    <property type="evidence" value="ECO:0007669"/>
    <property type="project" value="InterPro"/>
</dbReference>
<keyword evidence="2 6" id="KW-0349">Heme</keyword>
<evidence type="ECO:0000256" key="3">
    <source>
        <dbReference type="ARBA" id="ARBA00022723"/>
    </source>
</evidence>
<gene>
    <name evidence="8" type="ordered locus">Vapar_5897</name>
</gene>
<feature type="binding site" description="covalent" evidence="6">
    <location>
        <position position="26"/>
    </location>
    <ligand>
        <name>heme c</name>
        <dbReference type="ChEBI" id="CHEBI:61717"/>
    </ligand>
</feature>
<dbReference type="Pfam" id="PF00034">
    <property type="entry name" value="Cytochrom_C"/>
    <property type="match status" value="1"/>
</dbReference>
<keyword evidence="1" id="KW-0813">Transport</keyword>
<dbReference type="HOGENOM" id="CLU_133112_1_0_4"/>
<dbReference type="EMBL" id="CP001636">
    <property type="protein sequence ID" value="ACS22480.1"/>
    <property type="molecule type" value="Genomic_DNA"/>
</dbReference>
<dbReference type="Gene3D" id="1.10.760.10">
    <property type="entry name" value="Cytochrome c-like domain"/>
    <property type="match status" value="1"/>
</dbReference>
<dbReference type="GO" id="GO:0020037">
    <property type="term" value="F:heme binding"/>
    <property type="evidence" value="ECO:0007669"/>
    <property type="project" value="InterPro"/>
</dbReference>
<sequence>MLSLVLCVPATADQGLATAKACMACHDVGKKLVGPSFRDIAGRYKGQVGAADALAGKIMKGSAGAWGSVPMPANAQVNAEEAKRLATWLLGDL</sequence>
<dbReference type="PROSITE" id="PS51007">
    <property type="entry name" value="CYTC"/>
    <property type="match status" value="1"/>
</dbReference>
<dbReference type="InterPro" id="IPR002324">
    <property type="entry name" value="Cyt_c_ID"/>
</dbReference>
<keyword evidence="3 6" id="KW-0479">Metal-binding</keyword>
<evidence type="ECO:0000313" key="8">
    <source>
        <dbReference type="EMBL" id="ACS22480.1"/>
    </source>
</evidence>
<evidence type="ECO:0000259" key="7">
    <source>
        <dbReference type="PROSITE" id="PS51007"/>
    </source>
</evidence>
<evidence type="ECO:0000256" key="5">
    <source>
        <dbReference type="ARBA" id="ARBA00023004"/>
    </source>
</evidence>
<name>C5D0D6_VARPS</name>
<comment type="PTM">
    <text evidence="6">Binds 1 heme c group covalently per subunit.</text>
</comment>
<feature type="binding site" description="covalent" evidence="6">
    <location>
        <position position="22"/>
    </location>
    <ligand>
        <name>heme c</name>
        <dbReference type="ChEBI" id="CHEBI:61717"/>
    </ligand>
</feature>
<dbReference type="KEGG" id="vap:Vapar_5897"/>
<dbReference type="STRING" id="543728.Vapar_5897"/>
<evidence type="ECO:0000256" key="2">
    <source>
        <dbReference type="ARBA" id="ARBA00022617"/>
    </source>
</evidence>
<dbReference type="GO" id="GO:0005506">
    <property type="term" value="F:iron ion binding"/>
    <property type="evidence" value="ECO:0007669"/>
    <property type="project" value="InterPro"/>
</dbReference>
<organism evidence="8">
    <name type="scientific">Variovorax paradoxus (strain S110)</name>
    <dbReference type="NCBI Taxonomy" id="543728"/>
    <lineage>
        <taxon>Bacteria</taxon>
        <taxon>Pseudomonadati</taxon>
        <taxon>Pseudomonadota</taxon>
        <taxon>Betaproteobacteria</taxon>
        <taxon>Burkholderiales</taxon>
        <taxon>Comamonadaceae</taxon>
        <taxon>Variovorax</taxon>
    </lineage>
</organism>